<evidence type="ECO:0000313" key="7">
    <source>
        <dbReference type="Proteomes" id="UP000050795"/>
    </source>
</evidence>
<evidence type="ECO:0000256" key="3">
    <source>
        <dbReference type="ARBA" id="ARBA00022989"/>
    </source>
</evidence>
<feature type="transmembrane region" description="Helical" evidence="5">
    <location>
        <begin position="110"/>
        <end position="132"/>
    </location>
</feature>
<feature type="transmembrane region" description="Helical" evidence="5">
    <location>
        <begin position="235"/>
        <end position="258"/>
    </location>
</feature>
<name>A0AA85JS54_TRIRE</name>
<dbReference type="Gene3D" id="1.20.1070.10">
    <property type="entry name" value="Rhodopsin 7-helix transmembrane proteins"/>
    <property type="match status" value="1"/>
</dbReference>
<feature type="transmembrane region" description="Helical" evidence="5">
    <location>
        <begin position="331"/>
        <end position="352"/>
    </location>
</feature>
<evidence type="ECO:0000256" key="2">
    <source>
        <dbReference type="ARBA" id="ARBA00022692"/>
    </source>
</evidence>
<feature type="domain" description="G-protein coupled receptors family 1 profile" evidence="6">
    <location>
        <begin position="80"/>
        <end position="351"/>
    </location>
</feature>
<accession>A0AA85JS54</accession>
<dbReference type="PROSITE" id="PS50262">
    <property type="entry name" value="G_PROTEIN_RECEP_F1_2"/>
    <property type="match status" value="1"/>
</dbReference>
<evidence type="ECO:0000256" key="1">
    <source>
        <dbReference type="ARBA" id="ARBA00004370"/>
    </source>
</evidence>
<feature type="transmembrane region" description="Helical" evidence="5">
    <location>
        <begin position="292"/>
        <end position="311"/>
    </location>
</feature>
<keyword evidence="3 5" id="KW-1133">Transmembrane helix</keyword>
<dbReference type="WBParaSite" id="TREG1_47970.1">
    <property type="protein sequence ID" value="TREG1_47970.1"/>
    <property type="gene ID" value="TREG1_47970"/>
</dbReference>
<protein>
    <recommendedName>
        <fullName evidence="6">G-protein coupled receptors family 1 profile domain-containing protein</fullName>
    </recommendedName>
</protein>
<keyword evidence="4 5" id="KW-0472">Membrane</keyword>
<sequence length="379" mass="43375">MHGHNNFENDKKLAMTIELNVYIFIKLFLGTLGISAILFNICVSLLWIFYIFGCKSLKCSLNRSNQNNDSTSPSTRISTGNSTVESVVNDVNYNSLYEWPKCSLRTSTKIFIFSIVISDLVGHMTSGVRFTILSTIGKDIRLCFSDLLCRAQIYLAFTVANISGWQFSFLCFERCYILIKSNSNYTRTPQTYWLAITLTCFTLITALLAEIYALLPDEKVCSPFYTNRIVNAYKSIHTAMLPALLTMISSIMLLTFLVKMRISFRNRSSFDNRFCNQRRSGISGRITMAKRMFFVSVCHLLIQSIVIIFANSAGHYCCYYTSKSVLHLKDYFYIMLIMLRLIIHSLRTFLLISGSSVICRDIKIILRIIKTNVKDVLNI</sequence>
<evidence type="ECO:0000259" key="6">
    <source>
        <dbReference type="PROSITE" id="PS50262"/>
    </source>
</evidence>
<reference evidence="7" key="1">
    <citation type="submission" date="2022-06" db="EMBL/GenBank/DDBJ databases">
        <authorList>
            <person name="Berger JAMES D."/>
            <person name="Berger JAMES D."/>
        </authorList>
    </citation>
    <scope>NUCLEOTIDE SEQUENCE [LARGE SCALE GENOMIC DNA]</scope>
</reference>
<evidence type="ECO:0000256" key="5">
    <source>
        <dbReference type="SAM" id="Phobius"/>
    </source>
</evidence>
<proteinExistence type="predicted"/>
<organism evidence="7 8">
    <name type="scientific">Trichobilharzia regenti</name>
    <name type="common">Nasal bird schistosome</name>
    <dbReference type="NCBI Taxonomy" id="157069"/>
    <lineage>
        <taxon>Eukaryota</taxon>
        <taxon>Metazoa</taxon>
        <taxon>Spiralia</taxon>
        <taxon>Lophotrochozoa</taxon>
        <taxon>Platyhelminthes</taxon>
        <taxon>Trematoda</taxon>
        <taxon>Digenea</taxon>
        <taxon>Strigeidida</taxon>
        <taxon>Schistosomatoidea</taxon>
        <taxon>Schistosomatidae</taxon>
        <taxon>Trichobilharzia</taxon>
    </lineage>
</organism>
<feature type="transmembrane region" description="Helical" evidence="5">
    <location>
        <begin position="192"/>
        <end position="215"/>
    </location>
</feature>
<dbReference type="SUPFAM" id="SSF81321">
    <property type="entry name" value="Family A G protein-coupled receptor-like"/>
    <property type="match status" value="1"/>
</dbReference>
<keyword evidence="7" id="KW-1185">Reference proteome</keyword>
<reference evidence="8" key="2">
    <citation type="submission" date="2023-11" db="UniProtKB">
        <authorList>
            <consortium name="WormBaseParasite"/>
        </authorList>
    </citation>
    <scope>IDENTIFICATION</scope>
</reference>
<feature type="transmembrane region" description="Helical" evidence="5">
    <location>
        <begin position="152"/>
        <end position="172"/>
    </location>
</feature>
<keyword evidence="2 5" id="KW-0812">Transmembrane</keyword>
<comment type="subcellular location">
    <subcellularLocation>
        <location evidence="1">Membrane</location>
    </subcellularLocation>
</comment>
<dbReference type="AlphaFoldDB" id="A0AA85JS54"/>
<evidence type="ECO:0000313" key="8">
    <source>
        <dbReference type="WBParaSite" id="TREG1_47970.1"/>
    </source>
</evidence>
<dbReference type="InterPro" id="IPR017452">
    <property type="entry name" value="GPCR_Rhodpsn_7TM"/>
</dbReference>
<dbReference type="GO" id="GO:0016020">
    <property type="term" value="C:membrane"/>
    <property type="evidence" value="ECO:0007669"/>
    <property type="project" value="UniProtKB-SubCell"/>
</dbReference>
<dbReference type="Proteomes" id="UP000050795">
    <property type="component" value="Unassembled WGS sequence"/>
</dbReference>
<feature type="transmembrane region" description="Helical" evidence="5">
    <location>
        <begin position="20"/>
        <end position="53"/>
    </location>
</feature>
<evidence type="ECO:0000256" key="4">
    <source>
        <dbReference type="ARBA" id="ARBA00023136"/>
    </source>
</evidence>